<comment type="similarity">
    <text evidence="1">Belongs to the glycosyltransferase group 1 family. Glycosyltransferase 4 subfamily.</text>
</comment>
<protein>
    <submittedName>
        <fullName evidence="6">Putative glycosyltransferase</fullName>
    </submittedName>
</protein>
<sequence>MKIAFVVGYFPVLSETFIVNQIIGLIDRGHDVDIYAYQPGNTSQLHPDIIKYQLLGRTKFQPSIPQNFFWRLLKAVKLIIANFHKSPLVLLRSLNVFKYGRWAASLRLLYSVIPLLNTETYDIIHCQFGTLAREGMAWRDMGAIKGKLITSFRGYDISWFIHEYGEHIYDELFTKGDFFLANCKYFQTKAIRIGCEPQKIVVHGSGIDCSQFQLKKRLPPEPNGKIYLATTCRLIPKKGTEYSIRAVAKVAKIYPDIEYNIIGDGYLRDELAQLIQDLNVTAQVKLLGWKNQPAIIEVLDQAHIFLAPSITSDDGNQDAPLNTLKEAMAMGLPVISTQHGGIPELVEDGISGFLVPERDVDAIAEKLTYLIKHPEIWSQMGAAGRAYVETHYDMNKLNDELVQIYQQVIANNLPLLQPTLAVAGRLNYEASGS</sequence>
<keyword evidence="2" id="KW-0328">Glycosyltransferase</keyword>
<evidence type="ECO:0000313" key="7">
    <source>
        <dbReference type="Proteomes" id="UP000218785"/>
    </source>
</evidence>
<dbReference type="Pfam" id="PF00534">
    <property type="entry name" value="Glycos_transf_1"/>
    <property type="match status" value="1"/>
</dbReference>
<dbReference type="Gene3D" id="3.40.50.2000">
    <property type="entry name" value="Glycogen Phosphorylase B"/>
    <property type="match status" value="2"/>
</dbReference>
<dbReference type="InterPro" id="IPR001296">
    <property type="entry name" value="Glyco_trans_1"/>
</dbReference>
<feature type="domain" description="Glycosyltransferase subfamily 4-like N-terminal" evidence="5">
    <location>
        <begin position="15"/>
        <end position="210"/>
    </location>
</feature>
<keyword evidence="7" id="KW-1185">Reference proteome</keyword>
<dbReference type="Pfam" id="PF13439">
    <property type="entry name" value="Glyco_transf_4"/>
    <property type="match status" value="1"/>
</dbReference>
<dbReference type="Proteomes" id="UP000218785">
    <property type="component" value="Chromosome"/>
</dbReference>
<evidence type="ECO:0000256" key="3">
    <source>
        <dbReference type="ARBA" id="ARBA00022679"/>
    </source>
</evidence>
<proteinExistence type="inferred from homology"/>
<reference evidence="6 7" key="1">
    <citation type="submission" date="2017-06" db="EMBL/GenBank/DDBJ databases">
        <title>Genome sequencing of cyanobaciteial culture collection at National Institute for Environmental Studies (NIES).</title>
        <authorList>
            <person name="Hirose Y."/>
            <person name="Shimura Y."/>
            <person name="Fujisawa T."/>
            <person name="Nakamura Y."/>
            <person name="Kawachi M."/>
        </authorList>
    </citation>
    <scope>NUCLEOTIDE SEQUENCE [LARGE SCALE GENOMIC DNA]</scope>
    <source>
        <strain evidence="6 7">NIES-37</strain>
    </source>
</reference>
<dbReference type="GO" id="GO:0016757">
    <property type="term" value="F:glycosyltransferase activity"/>
    <property type="evidence" value="ECO:0007669"/>
    <property type="project" value="UniProtKB-KW"/>
</dbReference>
<name>A0A1Z4MVV8_9CYAN</name>
<dbReference type="KEGG" id="ttq:NIES37_15700"/>
<evidence type="ECO:0000259" key="4">
    <source>
        <dbReference type="Pfam" id="PF00534"/>
    </source>
</evidence>
<feature type="domain" description="Glycosyl transferase family 1" evidence="4">
    <location>
        <begin position="220"/>
        <end position="385"/>
    </location>
</feature>
<dbReference type="AlphaFoldDB" id="A0A1Z4MVV8"/>
<evidence type="ECO:0000256" key="1">
    <source>
        <dbReference type="ARBA" id="ARBA00009481"/>
    </source>
</evidence>
<dbReference type="PANTHER" id="PTHR12526">
    <property type="entry name" value="GLYCOSYLTRANSFERASE"/>
    <property type="match status" value="1"/>
</dbReference>
<gene>
    <name evidence="6" type="ORF">NIES37_15700</name>
</gene>
<evidence type="ECO:0000313" key="6">
    <source>
        <dbReference type="EMBL" id="BAY97626.1"/>
    </source>
</evidence>
<keyword evidence="3 6" id="KW-0808">Transferase</keyword>
<organism evidence="6 7">
    <name type="scientific">Tolypothrix tenuis PCC 7101</name>
    <dbReference type="NCBI Taxonomy" id="231146"/>
    <lineage>
        <taxon>Bacteria</taxon>
        <taxon>Bacillati</taxon>
        <taxon>Cyanobacteriota</taxon>
        <taxon>Cyanophyceae</taxon>
        <taxon>Nostocales</taxon>
        <taxon>Tolypothrichaceae</taxon>
        <taxon>Tolypothrix</taxon>
    </lineage>
</organism>
<dbReference type="PANTHER" id="PTHR12526:SF640">
    <property type="entry name" value="COLANIC ACID BIOSYNTHESIS GLYCOSYLTRANSFERASE WCAL-RELATED"/>
    <property type="match status" value="1"/>
</dbReference>
<evidence type="ECO:0000259" key="5">
    <source>
        <dbReference type="Pfam" id="PF13439"/>
    </source>
</evidence>
<dbReference type="EMBL" id="AP018248">
    <property type="protein sequence ID" value="BAY97626.1"/>
    <property type="molecule type" value="Genomic_DNA"/>
</dbReference>
<accession>A0A1Z4MVV8</accession>
<dbReference type="SUPFAM" id="SSF53756">
    <property type="entry name" value="UDP-Glycosyltransferase/glycogen phosphorylase"/>
    <property type="match status" value="1"/>
</dbReference>
<dbReference type="RefSeq" id="WP_096574653.1">
    <property type="nucleotide sequence ID" value="NZ_CAWNJS010000001.1"/>
</dbReference>
<evidence type="ECO:0000256" key="2">
    <source>
        <dbReference type="ARBA" id="ARBA00022676"/>
    </source>
</evidence>
<dbReference type="InterPro" id="IPR028098">
    <property type="entry name" value="Glyco_trans_4-like_N"/>
</dbReference>